<gene>
    <name evidence="1" type="ORF">F4V43_02030</name>
</gene>
<evidence type="ECO:0000313" key="2">
    <source>
        <dbReference type="Proteomes" id="UP000367750"/>
    </source>
</evidence>
<name>A0A5J5GHW1_9BACL</name>
<comment type="caution">
    <text evidence="1">The sequence shown here is derived from an EMBL/GenBank/DDBJ whole genome shotgun (WGS) entry which is preliminary data.</text>
</comment>
<evidence type="ECO:0000313" key="1">
    <source>
        <dbReference type="EMBL" id="KAA9007288.1"/>
    </source>
</evidence>
<dbReference type="RefSeq" id="WP_150456578.1">
    <property type="nucleotide sequence ID" value="NZ_VYKK01000004.1"/>
</dbReference>
<proteinExistence type="predicted"/>
<keyword evidence="2" id="KW-1185">Reference proteome</keyword>
<dbReference type="EMBL" id="VYKK01000004">
    <property type="protein sequence ID" value="KAA9007288.1"/>
    <property type="molecule type" value="Genomic_DNA"/>
</dbReference>
<reference evidence="1 2" key="1">
    <citation type="submission" date="2019-09" db="EMBL/GenBank/DDBJ databases">
        <title>Bacillus ochoae sp. nov., Paenibacillus whitsoniae sp. nov., Paenibacillus spiritus sp. nov. Isolated from the Mars Exploration Rover during spacecraft assembly.</title>
        <authorList>
            <person name="Seuylemezian A."/>
            <person name="Vaishampayan P."/>
        </authorList>
    </citation>
    <scope>NUCLEOTIDE SEQUENCE [LARGE SCALE GENOMIC DNA]</scope>
    <source>
        <strain evidence="1 2">MER_111</strain>
    </source>
</reference>
<dbReference type="AlphaFoldDB" id="A0A5J5GHW1"/>
<dbReference type="Proteomes" id="UP000367750">
    <property type="component" value="Unassembled WGS sequence"/>
</dbReference>
<sequence>MKIGFKKMDKSNIVTINGENLLIFSRNRAGFELTNDDAMVKSNTGVEVSNFYIRGVVNIPLKRKVKYLILLWKYMKNN</sequence>
<organism evidence="1 2">
    <name type="scientific">Paenibacillus spiritus</name>
    <dbReference type="NCBI Taxonomy" id="2496557"/>
    <lineage>
        <taxon>Bacteria</taxon>
        <taxon>Bacillati</taxon>
        <taxon>Bacillota</taxon>
        <taxon>Bacilli</taxon>
        <taxon>Bacillales</taxon>
        <taxon>Paenibacillaceae</taxon>
        <taxon>Paenibacillus</taxon>
    </lineage>
</organism>
<accession>A0A5J5GHW1</accession>
<protein>
    <submittedName>
        <fullName evidence="1">Uncharacterized protein</fullName>
    </submittedName>
</protein>